<reference evidence="16" key="1">
    <citation type="submission" date="2005-08" db="EMBL/GenBank/DDBJ databases">
        <title>Complete sequence of Dechloromonas aromatica RCB.</title>
        <authorList>
            <person name="Salinero K.K."/>
            <person name="Copeland A."/>
            <person name="Lucas S."/>
            <person name="Lapidus A."/>
            <person name="Barry K."/>
            <person name="Detter J.C."/>
            <person name="Glavina T."/>
            <person name="Hammon N."/>
            <person name="Israni S."/>
            <person name="Pitluck S."/>
            <person name="Di Bartolo G."/>
            <person name="Trong S."/>
            <person name="Schmutz J."/>
            <person name="Larimer F."/>
            <person name="Land M."/>
            <person name="Ivanova N."/>
            <person name="Richardson P."/>
        </authorList>
    </citation>
    <scope>NUCLEOTIDE SEQUENCE</scope>
    <source>
        <strain evidence="16">RCB</strain>
    </source>
</reference>
<keyword evidence="10" id="KW-0456">Lyase</keyword>
<evidence type="ECO:0000256" key="5">
    <source>
        <dbReference type="ARBA" id="ARBA00012234"/>
    </source>
</evidence>
<evidence type="ECO:0000256" key="11">
    <source>
        <dbReference type="ARBA" id="ARBA00029947"/>
    </source>
</evidence>
<sequence>MDIIFLEELRAETWIGIYPREKAMPQTVEISLQIGVSTASAGASDDIRDTVDYAVVVDRLRADLAAVHFNLIEALAEHVATYVLETFAVHWVLVSVAKLGMMPGVKRVGVIIERSV</sequence>
<dbReference type="InterPro" id="IPR043133">
    <property type="entry name" value="GTP-CH-I_C/QueF"/>
</dbReference>
<feature type="domain" description="Dihydroneopterin aldolase/epimerase" evidence="15">
    <location>
        <begin position="4"/>
        <end position="114"/>
    </location>
</feature>
<dbReference type="OrthoDB" id="9810587at2"/>
<dbReference type="Gene3D" id="3.30.1130.10">
    <property type="match status" value="1"/>
</dbReference>
<evidence type="ECO:0000256" key="13">
    <source>
        <dbReference type="ARBA" id="ARBA00032109"/>
    </source>
</evidence>
<protein>
    <recommendedName>
        <fullName evidence="7">Dihydroneopterin aldolase</fullName>
        <ecNumber evidence="6">4.1.2.25</ecNumber>
        <ecNumber evidence="5">5.1.99.8</ecNumber>
    </recommendedName>
    <alternativeName>
        <fullName evidence="12">7,8-dihydroneopterin 2'-epimerase</fullName>
    </alternativeName>
    <alternativeName>
        <fullName evidence="14">7,8-dihydroneopterin aldolase</fullName>
    </alternativeName>
    <alternativeName>
        <fullName evidence="11">7,8-dihydroneopterin epimerase</fullName>
    </alternativeName>
    <alternativeName>
        <fullName evidence="13">Dihydroneopterin epimerase</fullName>
    </alternativeName>
</protein>
<name>Q47IP0_DECAR</name>
<keyword evidence="9" id="KW-0413">Isomerase</keyword>
<comment type="pathway">
    <text evidence="3">Cofactor biosynthesis; tetrahydrofolate biosynthesis; 2-amino-4-hydroxy-6-hydroxymethyl-7,8-dihydropteridine diphosphate from 7,8-dihydroneopterin triphosphate: step 3/4.</text>
</comment>
<dbReference type="InterPro" id="IPR006157">
    <property type="entry name" value="FolB_dom"/>
</dbReference>
<evidence type="ECO:0000256" key="8">
    <source>
        <dbReference type="ARBA" id="ARBA00022909"/>
    </source>
</evidence>
<evidence type="ECO:0000256" key="1">
    <source>
        <dbReference type="ARBA" id="ARBA00000693"/>
    </source>
</evidence>
<keyword evidence="8" id="KW-0289">Folate biosynthesis</keyword>
<evidence type="ECO:0000256" key="2">
    <source>
        <dbReference type="ARBA" id="ARBA00001353"/>
    </source>
</evidence>
<dbReference type="KEGG" id="dar:Daro_0534"/>
<dbReference type="EC" id="4.1.2.25" evidence="6"/>
<comment type="catalytic activity">
    <reaction evidence="1">
        <text>7,8-dihydroneopterin = 7,8-dihydromonapterin</text>
        <dbReference type="Rhea" id="RHEA:45328"/>
        <dbReference type="ChEBI" id="CHEBI:17001"/>
        <dbReference type="ChEBI" id="CHEBI:71175"/>
        <dbReference type="EC" id="5.1.99.8"/>
    </reaction>
</comment>
<dbReference type="EMBL" id="CP000089">
    <property type="protein sequence ID" value="AAZ45291.1"/>
    <property type="molecule type" value="Genomic_DNA"/>
</dbReference>
<dbReference type="AlphaFoldDB" id="Q47IP0"/>
<comment type="catalytic activity">
    <reaction evidence="2">
        <text>7,8-dihydroneopterin = 6-hydroxymethyl-7,8-dihydropterin + glycolaldehyde</text>
        <dbReference type="Rhea" id="RHEA:10540"/>
        <dbReference type="ChEBI" id="CHEBI:17001"/>
        <dbReference type="ChEBI" id="CHEBI:17071"/>
        <dbReference type="ChEBI" id="CHEBI:44841"/>
        <dbReference type="EC" id="4.1.2.25"/>
    </reaction>
</comment>
<evidence type="ECO:0000256" key="7">
    <source>
        <dbReference type="ARBA" id="ARBA00018285"/>
    </source>
</evidence>
<dbReference type="eggNOG" id="COG1539">
    <property type="taxonomic scope" value="Bacteria"/>
</dbReference>
<dbReference type="PANTHER" id="PTHR42844">
    <property type="entry name" value="DIHYDRONEOPTERIN ALDOLASE 1-RELATED"/>
    <property type="match status" value="1"/>
</dbReference>
<dbReference type="STRING" id="159087.Daro_0534"/>
<dbReference type="PANTHER" id="PTHR42844:SF1">
    <property type="entry name" value="DIHYDRONEOPTERIN ALDOLASE 1-RELATED"/>
    <property type="match status" value="1"/>
</dbReference>
<dbReference type="EC" id="5.1.99.8" evidence="5"/>
<evidence type="ECO:0000259" key="15">
    <source>
        <dbReference type="SMART" id="SM00905"/>
    </source>
</evidence>
<evidence type="ECO:0000256" key="9">
    <source>
        <dbReference type="ARBA" id="ARBA00023235"/>
    </source>
</evidence>
<dbReference type="GO" id="GO:0005737">
    <property type="term" value="C:cytoplasm"/>
    <property type="evidence" value="ECO:0007669"/>
    <property type="project" value="TreeGrafter"/>
</dbReference>
<dbReference type="NCBIfam" id="TIGR00526">
    <property type="entry name" value="folB_dom"/>
    <property type="match status" value="1"/>
</dbReference>
<dbReference type="FunFam" id="3.30.1130.10:FF:000002">
    <property type="entry name" value="7,8-dihydroneopterin aldolase"/>
    <property type="match status" value="1"/>
</dbReference>
<organism evidence="16">
    <name type="scientific">Dechloromonas aromatica (strain RCB)</name>
    <dbReference type="NCBI Taxonomy" id="159087"/>
    <lineage>
        <taxon>Bacteria</taxon>
        <taxon>Pseudomonadati</taxon>
        <taxon>Pseudomonadota</taxon>
        <taxon>Betaproteobacteria</taxon>
        <taxon>Rhodocyclales</taxon>
        <taxon>Azonexaceae</taxon>
        <taxon>Dechloromonas</taxon>
    </lineage>
</organism>
<gene>
    <name evidence="16" type="ordered locus">Daro_0534</name>
</gene>
<evidence type="ECO:0000256" key="6">
    <source>
        <dbReference type="ARBA" id="ARBA00013043"/>
    </source>
</evidence>
<dbReference type="GO" id="GO:0016853">
    <property type="term" value="F:isomerase activity"/>
    <property type="evidence" value="ECO:0007669"/>
    <property type="project" value="UniProtKB-KW"/>
</dbReference>
<accession>Q47IP0</accession>
<evidence type="ECO:0000256" key="3">
    <source>
        <dbReference type="ARBA" id="ARBA00005013"/>
    </source>
</evidence>
<comment type="similarity">
    <text evidence="4">Belongs to the DHNA family.</text>
</comment>
<dbReference type="InterPro" id="IPR006156">
    <property type="entry name" value="Dihydroneopterin_aldolase"/>
</dbReference>
<evidence type="ECO:0000313" key="16">
    <source>
        <dbReference type="EMBL" id="AAZ45291.1"/>
    </source>
</evidence>
<dbReference type="GO" id="GO:0004150">
    <property type="term" value="F:dihydroneopterin aldolase activity"/>
    <property type="evidence" value="ECO:0007669"/>
    <property type="project" value="UniProtKB-EC"/>
</dbReference>
<dbReference type="Pfam" id="PF02152">
    <property type="entry name" value="FolB"/>
    <property type="match status" value="1"/>
</dbReference>
<evidence type="ECO:0000256" key="12">
    <source>
        <dbReference type="ARBA" id="ARBA00031101"/>
    </source>
</evidence>
<evidence type="ECO:0000256" key="4">
    <source>
        <dbReference type="ARBA" id="ARBA00005708"/>
    </source>
</evidence>
<dbReference type="SMART" id="SM00905">
    <property type="entry name" value="FolB"/>
    <property type="match status" value="1"/>
</dbReference>
<evidence type="ECO:0000256" key="14">
    <source>
        <dbReference type="ARBA" id="ARBA00032903"/>
    </source>
</evidence>
<dbReference type="SUPFAM" id="SSF55620">
    <property type="entry name" value="Tetrahydrobiopterin biosynthesis enzymes-like"/>
    <property type="match status" value="1"/>
</dbReference>
<evidence type="ECO:0000256" key="10">
    <source>
        <dbReference type="ARBA" id="ARBA00023239"/>
    </source>
</evidence>
<dbReference type="HOGENOM" id="CLU_112632_0_2_4"/>
<proteinExistence type="inferred from homology"/>
<dbReference type="GO" id="GO:0046656">
    <property type="term" value="P:folic acid biosynthetic process"/>
    <property type="evidence" value="ECO:0007669"/>
    <property type="project" value="UniProtKB-KW"/>
</dbReference>